<keyword evidence="2" id="KW-1185">Reference proteome</keyword>
<dbReference type="PANTHER" id="PTHR43102:SF2">
    <property type="entry name" value="GAF DOMAIN-CONTAINING PROTEIN"/>
    <property type="match status" value="1"/>
</dbReference>
<organism evidence="1 2">
    <name type="scientific">Streptomyces phaeochromogenes</name>
    <dbReference type="NCBI Taxonomy" id="1923"/>
    <lineage>
        <taxon>Bacteria</taxon>
        <taxon>Bacillati</taxon>
        <taxon>Actinomycetota</taxon>
        <taxon>Actinomycetes</taxon>
        <taxon>Kitasatosporales</taxon>
        <taxon>Streptomycetaceae</taxon>
        <taxon>Streptomyces</taxon>
        <taxon>Streptomyces phaeochromogenes group</taxon>
    </lineage>
</organism>
<sequence>MSDLTPTQRSLHAQTPHRLARLHQLGLADHPDEEFDRFTGALARGSGVPGALAMVNAISDRQFFTGLHLPSADELGSVAEAEALAAAVGRVMPLEHGYCPETMDRTKPLTLPDVCMKPDFAGNEVVDLVNIRTYMGIRLIDKEMGIPLMTICVVGREARPMEDGRRMLAYIKERGAQGQYLLDQRITALS</sequence>
<proteinExistence type="predicted"/>
<evidence type="ECO:0000313" key="1">
    <source>
        <dbReference type="EMBL" id="WSD14309.1"/>
    </source>
</evidence>
<dbReference type="PANTHER" id="PTHR43102">
    <property type="entry name" value="SLR1143 PROTEIN"/>
    <property type="match status" value="1"/>
</dbReference>
<gene>
    <name evidence="1" type="ORF">OHB35_14240</name>
</gene>
<name>A0ABZ1H6Y1_STRPH</name>
<dbReference type="EMBL" id="CP109135">
    <property type="protein sequence ID" value="WSD14309.1"/>
    <property type="molecule type" value="Genomic_DNA"/>
</dbReference>
<evidence type="ECO:0000313" key="2">
    <source>
        <dbReference type="Proteomes" id="UP001340816"/>
    </source>
</evidence>
<accession>A0ABZ1H6Y1</accession>
<dbReference type="RefSeq" id="WP_266761170.1">
    <property type="nucleotide sequence ID" value="NZ_CP108011.1"/>
</dbReference>
<reference evidence="1 2" key="1">
    <citation type="submission" date="2022-10" db="EMBL/GenBank/DDBJ databases">
        <title>The complete genomes of actinobacterial strains from the NBC collection.</title>
        <authorList>
            <person name="Joergensen T.S."/>
            <person name="Alvarez Arevalo M."/>
            <person name="Sterndorff E.B."/>
            <person name="Faurdal D."/>
            <person name="Vuksanovic O."/>
            <person name="Mourched A.-S."/>
            <person name="Charusanti P."/>
            <person name="Shaw S."/>
            <person name="Blin K."/>
            <person name="Weber T."/>
        </authorList>
    </citation>
    <scope>NUCLEOTIDE SEQUENCE [LARGE SCALE GENOMIC DNA]</scope>
    <source>
        <strain evidence="1 2">NBC 01752</strain>
    </source>
</reference>
<dbReference type="Proteomes" id="UP001340816">
    <property type="component" value="Chromosome"/>
</dbReference>
<dbReference type="GeneID" id="93932527"/>
<protein>
    <submittedName>
        <fullName evidence="1">GAF domain-containing protein</fullName>
    </submittedName>
</protein>